<reference evidence="1 2" key="1">
    <citation type="submission" date="2010-01" db="EMBL/GenBank/DDBJ databases">
        <authorList>
            <person name="Weinstock G."/>
            <person name="Sodergren E."/>
            <person name="Clifton S."/>
            <person name="Fulton L."/>
            <person name="Fulton B."/>
            <person name="Courtney L."/>
            <person name="Fronick C."/>
            <person name="Harrison M."/>
            <person name="Strong C."/>
            <person name="Farmer C."/>
            <person name="Delahaunty K."/>
            <person name="Markovic C."/>
            <person name="Hall O."/>
            <person name="Minx P."/>
            <person name="Tomlinson C."/>
            <person name="Mitreva M."/>
            <person name="Nelson J."/>
            <person name="Hou S."/>
            <person name="Wollam A."/>
            <person name="Pepin K.H."/>
            <person name="Johnson M."/>
            <person name="Bhonagiri V."/>
            <person name="Nash W.E."/>
            <person name="Warren W."/>
            <person name="Chinwalla A."/>
            <person name="Mardis E.R."/>
            <person name="Wilson R.K."/>
        </authorList>
    </citation>
    <scope>NUCLEOTIDE SEQUENCE [LARGE SCALE GENOMIC DNA]</scope>
    <source>
        <strain evidence="1 2">DSM 13479</strain>
    </source>
</reference>
<protein>
    <submittedName>
        <fullName evidence="1">Uncharacterized protein</fullName>
    </submittedName>
</protein>
<evidence type="ECO:0000313" key="2">
    <source>
        <dbReference type="Proteomes" id="UP000004968"/>
    </source>
</evidence>
<comment type="caution">
    <text evidence="1">The sequence shown here is derived from an EMBL/GenBank/DDBJ whole genome shotgun (WGS) entry which is preliminary data.</text>
</comment>
<organism evidence="1 2">
    <name type="scientific">Hungatella hathewayi DSM 13479</name>
    <dbReference type="NCBI Taxonomy" id="566550"/>
    <lineage>
        <taxon>Bacteria</taxon>
        <taxon>Bacillati</taxon>
        <taxon>Bacillota</taxon>
        <taxon>Clostridia</taxon>
        <taxon>Lachnospirales</taxon>
        <taxon>Lachnospiraceae</taxon>
        <taxon>Hungatella</taxon>
    </lineage>
</organism>
<evidence type="ECO:0000313" key="1">
    <source>
        <dbReference type="EMBL" id="EFC95563.1"/>
    </source>
</evidence>
<gene>
    <name evidence="1" type="ORF">CLOSTHATH_06257</name>
</gene>
<dbReference type="HOGENOM" id="CLU_1668398_0_0_9"/>
<dbReference type="AlphaFoldDB" id="D3ARK1"/>
<feature type="non-terminal residue" evidence="1">
    <location>
        <position position="1"/>
    </location>
</feature>
<name>D3ARK1_9FIRM</name>
<dbReference type="EMBL" id="ACIO01000727">
    <property type="protein sequence ID" value="EFC95563.1"/>
    <property type="molecule type" value="Genomic_DNA"/>
</dbReference>
<proteinExistence type="predicted"/>
<dbReference type="Proteomes" id="UP000004968">
    <property type="component" value="Unassembled WGS sequence"/>
</dbReference>
<sequence>YLNVNFYRYFIGREDQSVNEEVMIGRIDQQIRVTKLMLGYCDVTKLKKRKLRHYMVRYLEIMMTVSSILAIKSGTEENMEKKKELWQYLRKLNLALYLRLRWGFLGQGTNLPGKSGRKFSIAGYKITQKFFGFN</sequence>
<accession>D3ARK1</accession>